<dbReference type="Proteomes" id="UP000887579">
    <property type="component" value="Unplaced"/>
</dbReference>
<evidence type="ECO:0000313" key="1">
    <source>
        <dbReference type="Proteomes" id="UP000887579"/>
    </source>
</evidence>
<name>A0AC34F613_9BILA</name>
<protein>
    <submittedName>
        <fullName evidence="2">Uncharacterized protein</fullName>
    </submittedName>
</protein>
<accession>A0AC34F613</accession>
<dbReference type="WBParaSite" id="ES5_v2.g12477.t1">
    <property type="protein sequence ID" value="ES5_v2.g12477.t1"/>
    <property type="gene ID" value="ES5_v2.g12477"/>
</dbReference>
<sequence>MNDSEIDLIEEYQKEEERLRNTRSPFTAIDDFRSMNRAQTGTPNSMIGNGNSRYGRGTTPTSQQQQQQIIRSKPPTPPPRERSKSPTIRSPQPFRKSQTPSAYQQERSRIASSEYLSDDDDDTTEFSHLHSLDSLSRGGASPYASIDSPRVGGASASSTPLPFSPGRSETPAFPVSNRETPLPFHPLLYQGADNNSQQQQQTSGFNSLVHRSNSPRSMYYGQSRRSSMTSVGWFYILC</sequence>
<organism evidence="1 2">
    <name type="scientific">Panagrolaimus sp. ES5</name>
    <dbReference type="NCBI Taxonomy" id="591445"/>
    <lineage>
        <taxon>Eukaryota</taxon>
        <taxon>Metazoa</taxon>
        <taxon>Ecdysozoa</taxon>
        <taxon>Nematoda</taxon>
        <taxon>Chromadorea</taxon>
        <taxon>Rhabditida</taxon>
        <taxon>Tylenchina</taxon>
        <taxon>Panagrolaimomorpha</taxon>
        <taxon>Panagrolaimoidea</taxon>
        <taxon>Panagrolaimidae</taxon>
        <taxon>Panagrolaimus</taxon>
    </lineage>
</organism>
<evidence type="ECO:0000313" key="2">
    <source>
        <dbReference type="WBParaSite" id="ES5_v2.g12477.t1"/>
    </source>
</evidence>
<reference evidence="2" key="1">
    <citation type="submission" date="2022-11" db="UniProtKB">
        <authorList>
            <consortium name="WormBaseParasite"/>
        </authorList>
    </citation>
    <scope>IDENTIFICATION</scope>
</reference>
<proteinExistence type="predicted"/>